<comment type="similarity">
    <text evidence="2">Belongs to the MreD family.</text>
</comment>
<comment type="caution">
    <text evidence="9">The sequence shown here is derived from an EMBL/GenBank/DDBJ whole genome shotgun (WGS) entry which is preliminary data.</text>
</comment>
<keyword evidence="6 8" id="KW-1133">Transmembrane helix</keyword>
<dbReference type="RefSeq" id="WP_087663338.1">
    <property type="nucleotide sequence ID" value="NZ_NIBL01000002.1"/>
</dbReference>
<evidence type="ECO:0000256" key="5">
    <source>
        <dbReference type="ARBA" id="ARBA00022960"/>
    </source>
</evidence>
<comment type="subcellular location">
    <subcellularLocation>
        <location evidence="1">Cell membrane</location>
        <topology evidence="1">Multi-pass membrane protein</topology>
    </subcellularLocation>
</comment>
<name>A0A200HYZ6_9ENTE</name>
<dbReference type="Pfam" id="PF04093">
    <property type="entry name" value="MreD"/>
    <property type="match status" value="1"/>
</dbReference>
<keyword evidence="5" id="KW-0133">Cell shape</keyword>
<keyword evidence="3" id="KW-1003">Cell membrane</keyword>
<evidence type="ECO:0000256" key="1">
    <source>
        <dbReference type="ARBA" id="ARBA00004651"/>
    </source>
</evidence>
<evidence type="ECO:0000256" key="7">
    <source>
        <dbReference type="ARBA" id="ARBA00023136"/>
    </source>
</evidence>
<dbReference type="Proteomes" id="UP000196503">
    <property type="component" value="Unassembled WGS sequence"/>
</dbReference>
<sequence length="173" mass="19804">MTEREFPLYLAPVLFLLMLVDTHLTAFLSNLSNFHYIWNVHLVLIVFLWAAYSLPKMPTIALSFVLGLFYDCYYLGIIGIYTVCLTVMVWLLYVFHGVIYQNLYTMFFALVIFVTGYEVILLVTQILFKLSTTTSVFFISRYLAPTLLVNIILFAITLIPLKRGSLSSSVVGN</sequence>
<dbReference type="InterPro" id="IPR007227">
    <property type="entry name" value="Cell_shape_determining_MreD"/>
</dbReference>
<gene>
    <name evidence="9" type="ORF">A5869_001476</name>
</gene>
<evidence type="ECO:0000256" key="6">
    <source>
        <dbReference type="ARBA" id="ARBA00022989"/>
    </source>
</evidence>
<keyword evidence="4 8" id="KW-0812">Transmembrane</keyword>
<feature type="transmembrane region" description="Helical" evidence="8">
    <location>
        <begin position="107"/>
        <end position="130"/>
    </location>
</feature>
<feature type="transmembrane region" description="Helical" evidence="8">
    <location>
        <begin position="142"/>
        <end position="161"/>
    </location>
</feature>
<dbReference type="EMBL" id="NIBL01000002">
    <property type="protein sequence ID" value="OUZ17994.1"/>
    <property type="molecule type" value="Genomic_DNA"/>
</dbReference>
<reference evidence="9 10" key="1">
    <citation type="submission" date="2017-05" db="EMBL/GenBank/DDBJ databases">
        <title>The Genome Sequence of Enterococcus faecium 2D5_DIV0622.</title>
        <authorList>
            <consortium name="The Broad Institute Genomics Platform"/>
            <consortium name="The Broad Institute Genomic Center for Infectious Diseases"/>
            <person name="Earl A."/>
            <person name="Manson A."/>
            <person name="Schwartman J."/>
            <person name="Gilmore M."/>
            <person name="Abouelleil A."/>
            <person name="Cao P."/>
            <person name="Chapman S."/>
            <person name="Cusick C."/>
            <person name="Shea T."/>
            <person name="Young S."/>
            <person name="Neafsey D."/>
            <person name="Nusbaum C."/>
            <person name="Birren B."/>
        </authorList>
    </citation>
    <scope>NUCLEOTIDE SEQUENCE [LARGE SCALE GENOMIC DNA]</scope>
    <source>
        <strain evidence="9 10">2D5_DIV0622</strain>
    </source>
</reference>
<evidence type="ECO:0000313" key="9">
    <source>
        <dbReference type="EMBL" id="OUZ17994.1"/>
    </source>
</evidence>
<dbReference type="GO" id="GO:0005886">
    <property type="term" value="C:plasma membrane"/>
    <property type="evidence" value="ECO:0007669"/>
    <property type="project" value="UniProtKB-SubCell"/>
</dbReference>
<evidence type="ECO:0000256" key="8">
    <source>
        <dbReference type="SAM" id="Phobius"/>
    </source>
</evidence>
<dbReference type="NCBIfam" id="TIGR03426">
    <property type="entry name" value="shape_MreD"/>
    <property type="match status" value="1"/>
</dbReference>
<evidence type="ECO:0000313" key="10">
    <source>
        <dbReference type="Proteomes" id="UP000196503"/>
    </source>
</evidence>
<evidence type="ECO:0000256" key="2">
    <source>
        <dbReference type="ARBA" id="ARBA00007776"/>
    </source>
</evidence>
<keyword evidence="7 8" id="KW-0472">Membrane</keyword>
<feature type="transmembrane region" description="Helical" evidence="8">
    <location>
        <begin position="6"/>
        <end position="24"/>
    </location>
</feature>
<protein>
    <submittedName>
        <fullName evidence="9">Rod shape-determining protein MreD</fullName>
    </submittedName>
</protein>
<feature type="transmembrane region" description="Helical" evidence="8">
    <location>
        <begin position="74"/>
        <end position="95"/>
    </location>
</feature>
<dbReference type="GO" id="GO:0008360">
    <property type="term" value="P:regulation of cell shape"/>
    <property type="evidence" value="ECO:0007669"/>
    <property type="project" value="UniProtKB-KW"/>
</dbReference>
<accession>A0A200HYZ6</accession>
<evidence type="ECO:0000256" key="4">
    <source>
        <dbReference type="ARBA" id="ARBA00022692"/>
    </source>
</evidence>
<evidence type="ECO:0000256" key="3">
    <source>
        <dbReference type="ARBA" id="ARBA00022475"/>
    </source>
</evidence>
<proteinExistence type="inferred from homology"/>
<organism evidence="9 10">
    <name type="scientific">Enterococcus cecorum</name>
    <dbReference type="NCBI Taxonomy" id="44008"/>
    <lineage>
        <taxon>Bacteria</taxon>
        <taxon>Bacillati</taxon>
        <taxon>Bacillota</taxon>
        <taxon>Bacilli</taxon>
        <taxon>Lactobacillales</taxon>
        <taxon>Enterococcaceae</taxon>
        <taxon>Enterococcus</taxon>
    </lineage>
</organism>
<dbReference type="AlphaFoldDB" id="A0A200HYZ6"/>